<feature type="compositionally biased region" description="Basic and acidic residues" evidence="3">
    <location>
        <begin position="344"/>
        <end position="354"/>
    </location>
</feature>
<dbReference type="GO" id="GO:0005737">
    <property type="term" value="C:cytoplasm"/>
    <property type="evidence" value="ECO:0007669"/>
    <property type="project" value="TreeGrafter"/>
</dbReference>
<proteinExistence type="predicted"/>
<accession>A0A8C4QAL4</accession>
<keyword evidence="2" id="KW-0597">Phosphoprotein</keyword>
<dbReference type="Pfam" id="PF02145">
    <property type="entry name" value="Rap_GAP"/>
    <property type="match status" value="1"/>
</dbReference>
<protein>
    <submittedName>
        <fullName evidence="5">Ral GTPase activating protein catalytic subunit alpha 1</fullName>
    </submittedName>
</protein>
<dbReference type="GO" id="GO:0005634">
    <property type="term" value="C:nucleus"/>
    <property type="evidence" value="ECO:0007669"/>
    <property type="project" value="InterPro"/>
</dbReference>
<feature type="compositionally biased region" description="Polar residues" evidence="3">
    <location>
        <begin position="888"/>
        <end position="905"/>
    </location>
</feature>
<reference evidence="5" key="1">
    <citation type="submission" date="2025-08" db="UniProtKB">
        <authorList>
            <consortium name="Ensembl"/>
        </authorList>
    </citation>
    <scope>IDENTIFICATION</scope>
</reference>
<dbReference type="GO" id="GO:0051056">
    <property type="term" value="P:regulation of small GTPase mediated signal transduction"/>
    <property type="evidence" value="ECO:0007669"/>
    <property type="project" value="InterPro"/>
</dbReference>
<sequence>MFSKKAHGADLKKSMQKVVEPKKDSLTRLKHLRAVIDAADQSDLKQFFDLNYSHIYYIFFENFVSIEASLKQKGMSSLNVSFVRKILQLLPEKIQRRWQFHSIGLIVKKLLHPANSWKLRQEGVRLFLLWAQALQENCGEEQLLLFASLVPGFPWPCSDQGPHSLENLINPHLGTHEGQVFPEEIGALVPLQSGDRVQEDPMVYFLDAVLKYMVQQAKSLEWCERENQEKGFLFLLNNFKKFYLPHIFPGFSKETSLYQPILEIPTLRHKPHYMQIGKDPETSQVIYCTKESFLPARVAFIKWLVSFWLEPKVSTTPKVSSTQGEDVPKHGQVVISAFSITRERTRSDDLDEQSHSNTSTLTEREPSTSSLCSVDDERLSDFEVARRVFCGSRENVNFVVEVFRQAFLLPICEAAAIRRVVRVYQEWIQQEECPIFMEEAENGVSPQEFNPDDLEGIHQPRQERSSSWSRNSCYKHSFDHSDGIEEPQFVQAGLQATLQVFLTTSANVFLLEPCNEILKLLEEHVDMCKRVLNIYRHMVMNTHMAKRTWCQLLLVLLRITEMVFRKHPQQAKHRTLAGKLAGPMFQTLIVSWIKASLNVTISRDLWDDLLVVLASLTFWEELIIEWSKTMETLTKVLARHVYNLELGELPLDKMSEQKQKKHKGRGIYQESNRSGTDKSFSRGWSRDQSSAPPEPMRQRSATTSGSPGTEKARGRVRQKTIENVNSQQGALNRVRHHSQNEGLPGDGCRSAEQEDTTLPRSSSTSDILQLRMMGNSSPRLRPVSSDVSSTSGNVGDIMDEFIAERLRGTKNVGGGSPISTELPLEAGDMGQRPADSDAQFEWPSPSCHLPGATCHSFSSEASTGTGGSEMESPMPGGHGTEEEHEVVSLTTMHIDSETSSLSQQHASAETTTMTESEEGASRSHSRSSTRTHTPSPTCFDGPNSKVLELNSDDHLRHSVLNTPDDLEMTDIVTEDSSIMSGGSLSGWHADVATVLWRRILGILGDLNSIKNPEFHAQALDYLCELWQNLAKMRDNLGITTDNYSSPPTPTLIPPLRMFTPWLFKATTLPDNWKQGKLHAYKLICLIMTRRQDMLPNIDFLVHFYNIMHYSLLSSDQDTVSTIIRFCSPRIFLLGLPGISLLLWDFIVAVCKVTSCSVVHAPRTEAQMLLGSMLCFPNLYKEINTLQASPTDICLVPCKDLKDQIVKALLKSAKEEPSVSARLCIALCNLGIWICEELAHQTHHVNIKDALNVIGVSLKVSKQLIDVAFVILNASLWPFKQKKTGKCNAQLYTLSIIEGVWSWQDGLLVVSLLLCLLDWCMVLPLDSLLQPLMGSSEERPPSTSLISSIHKVLHSCMYGYHFFNNARYCPITLKDLSSTEYNPNLPLEEIKDPELLYSHGDRTSCTQRDLIPRAASTVLTHLVNHLGHYPLSCGPAVIKSLLSEHHENPYASSSELSTELFDGPNMQFFILNKKTLLSCLQLPCIHGVVPPGLCSGASYVRLITRDVSGKYAWDATVLHGSTVACKQPVFSDVHPSPTAAEPVKQADPSPTTSEPVKQAEPSPTTPEPAKQAESIANKDAGSLESGGLSMPCTKYGGLSEILPTCQSLVRGRDDLDVLLQYLGTTSPECLQRPGICLNVPAPPPACFAEKQESDVQNSVLHQCLEEERHKKVQHGDRVTRAIPEQEPCSTEPVSSSHYCRLLVGSFGFHSWDRRKSFDLLKKNEKLLRELKNLDSRQCREKHKIAVVYVAEGQEDKVSILSNEGGSRAYEDFIAGLGWEVDLTVHNGFMGGLQRNKSNGLTAPYFATSTMEVIYHVSTRMPSDSDDSITKLKHIGNDEVHIIWSEHTRDYRRGIVPTEFGDVLIIIYPTRNHLFSIQIIKKPEVPFFGPLFDGAIVDDKILPSLVRATAINASRALKSLIPLYQNFYEERACYLESIVQHHRDLTSFEDFAFQVVCPAPSCALPGDHGKTRSTTCMVPLAM</sequence>
<feature type="compositionally biased region" description="Polar residues" evidence="3">
    <location>
        <begin position="721"/>
        <end position="730"/>
    </location>
</feature>
<reference evidence="5" key="2">
    <citation type="submission" date="2025-09" db="UniProtKB">
        <authorList>
            <consortium name="Ensembl"/>
        </authorList>
    </citation>
    <scope>IDENTIFICATION</scope>
</reference>
<evidence type="ECO:0000313" key="5">
    <source>
        <dbReference type="Ensembl" id="ENSEBUP00000012228.1"/>
    </source>
</evidence>
<dbReference type="InterPro" id="IPR035974">
    <property type="entry name" value="Rap/Ran-GAP_sf"/>
</dbReference>
<dbReference type="InterPro" id="IPR046859">
    <property type="entry name" value="RGPA/RALGAPB_N"/>
</dbReference>
<dbReference type="InterPro" id="IPR000331">
    <property type="entry name" value="Rap/Ran_GAP_dom"/>
</dbReference>
<evidence type="ECO:0000256" key="3">
    <source>
        <dbReference type="SAM" id="MobiDB-lite"/>
    </source>
</evidence>
<evidence type="ECO:0000256" key="1">
    <source>
        <dbReference type="ARBA" id="ARBA00022468"/>
    </source>
</evidence>
<evidence type="ECO:0000259" key="4">
    <source>
        <dbReference type="PROSITE" id="PS50085"/>
    </source>
</evidence>
<feature type="region of interest" description="Disordered" evidence="3">
    <location>
        <begin position="1533"/>
        <end position="1571"/>
    </location>
</feature>
<feature type="compositionally biased region" description="Polar residues" evidence="3">
    <location>
        <begin position="756"/>
        <end position="765"/>
    </location>
</feature>
<dbReference type="PROSITE" id="PS50085">
    <property type="entry name" value="RAPGAP"/>
    <property type="match status" value="1"/>
</dbReference>
<dbReference type="Pfam" id="PF20412">
    <property type="entry name" value="RALGAPB_N"/>
    <property type="match status" value="1"/>
</dbReference>
<dbReference type="Gene3D" id="3.40.50.11210">
    <property type="entry name" value="Rap/Ran-GAP"/>
    <property type="match status" value="1"/>
</dbReference>
<evidence type="ECO:0000313" key="6">
    <source>
        <dbReference type="Proteomes" id="UP000694388"/>
    </source>
</evidence>
<dbReference type="GeneTree" id="ENSGT00950000183139"/>
<name>A0A8C4QAL4_EPTBU</name>
<dbReference type="PANTHER" id="PTHR10063:SF3">
    <property type="entry name" value="RAL GTPASE-ACTIVATING PROTEIN SUBUNIT ALPHA-1"/>
    <property type="match status" value="1"/>
</dbReference>
<dbReference type="Ensembl" id="ENSEBUT00000012804.1">
    <property type="protein sequence ID" value="ENSEBUP00000012228.1"/>
    <property type="gene ID" value="ENSEBUG00000007744.1"/>
</dbReference>
<dbReference type="OMA" id="ELMRNGW"/>
<keyword evidence="6" id="KW-1185">Reference proteome</keyword>
<feature type="region of interest" description="Disordered" evidence="3">
    <location>
        <begin position="655"/>
        <end position="765"/>
    </location>
</feature>
<feature type="domain" description="Rap-GAP" evidence="4">
    <location>
        <begin position="1729"/>
        <end position="1936"/>
    </location>
</feature>
<dbReference type="SUPFAM" id="SSF111347">
    <property type="entry name" value="Rap/Ran-GAP"/>
    <property type="match status" value="1"/>
</dbReference>
<feature type="compositionally biased region" description="Polar residues" evidence="3">
    <location>
        <begin position="355"/>
        <end position="370"/>
    </location>
</feature>
<dbReference type="PANTHER" id="PTHR10063">
    <property type="entry name" value="TUBERIN"/>
    <property type="match status" value="1"/>
</dbReference>
<dbReference type="FunFam" id="3.40.50.11210:FF:000001">
    <property type="entry name" value="Ral GTPase-activating protein subunit alpha-1 isoform 1"/>
    <property type="match status" value="1"/>
</dbReference>
<dbReference type="GO" id="GO:0005096">
    <property type="term" value="F:GTPase activator activity"/>
    <property type="evidence" value="ECO:0007669"/>
    <property type="project" value="UniProtKB-KW"/>
</dbReference>
<keyword evidence="1" id="KW-0343">GTPase activation</keyword>
<feature type="region of interest" description="Disordered" evidence="3">
    <location>
        <begin position="344"/>
        <end position="370"/>
    </location>
</feature>
<organism evidence="5 6">
    <name type="scientific">Eptatretus burgeri</name>
    <name type="common">Inshore hagfish</name>
    <dbReference type="NCBI Taxonomy" id="7764"/>
    <lineage>
        <taxon>Eukaryota</taxon>
        <taxon>Metazoa</taxon>
        <taxon>Chordata</taxon>
        <taxon>Craniata</taxon>
        <taxon>Vertebrata</taxon>
        <taxon>Cyclostomata</taxon>
        <taxon>Myxini</taxon>
        <taxon>Myxiniformes</taxon>
        <taxon>Myxinidae</taxon>
        <taxon>Eptatretinae</taxon>
        <taxon>Eptatretus</taxon>
    </lineage>
</organism>
<dbReference type="Proteomes" id="UP000694388">
    <property type="component" value="Unplaced"/>
</dbReference>
<evidence type="ECO:0000256" key="2">
    <source>
        <dbReference type="ARBA" id="ARBA00022553"/>
    </source>
</evidence>
<feature type="compositionally biased region" description="Low complexity" evidence="3">
    <location>
        <begin position="856"/>
        <end position="872"/>
    </location>
</feature>
<dbReference type="InterPro" id="IPR027107">
    <property type="entry name" value="Tuberin/Ral-act_asu"/>
</dbReference>
<feature type="region of interest" description="Disordered" evidence="3">
    <location>
        <begin position="851"/>
        <end position="946"/>
    </location>
</feature>